<dbReference type="Pfam" id="PF17820">
    <property type="entry name" value="PDZ_6"/>
    <property type="match status" value="1"/>
</dbReference>
<evidence type="ECO:0000313" key="3">
    <source>
        <dbReference type="Proteomes" id="UP000181976"/>
    </source>
</evidence>
<dbReference type="SUPFAM" id="SSF52096">
    <property type="entry name" value="ClpP/crotonase"/>
    <property type="match status" value="1"/>
</dbReference>
<dbReference type="InterPro" id="IPR041489">
    <property type="entry name" value="PDZ_6"/>
</dbReference>
<dbReference type="Pfam" id="PF18294">
    <property type="entry name" value="Pept_S41_N"/>
    <property type="match status" value="1"/>
</dbReference>
<dbReference type="InterPro" id="IPR001478">
    <property type="entry name" value="PDZ"/>
</dbReference>
<dbReference type="AlphaFoldDB" id="A0A1I1YMV9"/>
<reference evidence="2 3" key="1">
    <citation type="submission" date="2016-10" db="EMBL/GenBank/DDBJ databases">
        <authorList>
            <person name="de Groot N.N."/>
        </authorList>
    </citation>
    <scope>NUCLEOTIDE SEQUENCE [LARGE SCALE GENOMIC DNA]</scope>
    <source>
        <strain evidence="2 3">DSM 19012</strain>
    </source>
</reference>
<gene>
    <name evidence="2" type="ORF">SAMN05444380_10857</name>
</gene>
<organism evidence="2 3">
    <name type="scientific">Thermophagus xiamenensis</name>
    <dbReference type="NCBI Taxonomy" id="385682"/>
    <lineage>
        <taxon>Bacteria</taxon>
        <taxon>Pseudomonadati</taxon>
        <taxon>Bacteroidota</taxon>
        <taxon>Bacteroidia</taxon>
        <taxon>Marinilabiliales</taxon>
        <taxon>Marinilabiliaceae</taxon>
        <taxon>Thermophagus</taxon>
    </lineage>
</organism>
<dbReference type="eggNOG" id="COG0793">
    <property type="taxonomic scope" value="Bacteria"/>
</dbReference>
<dbReference type="GO" id="GO:0008236">
    <property type="term" value="F:serine-type peptidase activity"/>
    <property type="evidence" value="ECO:0007669"/>
    <property type="project" value="InterPro"/>
</dbReference>
<feature type="domain" description="PDZ" evidence="1">
    <location>
        <begin position="44"/>
        <end position="105"/>
    </location>
</feature>
<keyword evidence="3" id="KW-1185">Reference proteome</keyword>
<dbReference type="PANTHER" id="PTHR32060">
    <property type="entry name" value="TAIL-SPECIFIC PROTEASE"/>
    <property type="match status" value="1"/>
</dbReference>
<dbReference type="Gene3D" id="2.30.42.10">
    <property type="match status" value="1"/>
</dbReference>
<dbReference type="OrthoDB" id="7168509at2"/>
<dbReference type="Gene3D" id="3.30.750.170">
    <property type="match status" value="1"/>
</dbReference>
<evidence type="ECO:0000259" key="1">
    <source>
        <dbReference type="PROSITE" id="PS50106"/>
    </source>
</evidence>
<dbReference type="Pfam" id="PF03572">
    <property type="entry name" value="Peptidase_S41"/>
    <property type="match status" value="1"/>
</dbReference>
<keyword evidence="2" id="KW-0645">Protease</keyword>
<proteinExistence type="predicted"/>
<dbReference type="Gene3D" id="3.90.226.10">
    <property type="entry name" value="2-enoyl-CoA Hydratase, Chain A, domain 1"/>
    <property type="match status" value="1"/>
</dbReference>
<dbReference type="SMART" id="SM00245">
    <property type="entry name" value="TSPc"/>
    <property type="match status" value="1"/>
</dbReference>
<dbReference type="InParanoid" id="A0A1I1YMV9"/>
<dbReference type="RefSeq" id="WP_010528399.1">
    <property type="nucleotide sequence ID" value="NZ_AFSL01000083.1"/>
</dbReference>
<dbReference type="GO" id="GO:0006508">
    <property type="term" value="P:proteolysis"/>
    <property type="evidence" value="ECO:0007669"/>
    <property type="project" value="UniProtKB-KW"/>
</dbReference>
<evidence type="ECO:0000313" key="2">
    <source>
        <dbReference type="EMBL" id="SFE20935.1"/>
    </source>
</evidence>
<dbReference type="SUPFAM" id="SSF50156">
    <property type="entry name" value="PDZ domain-like"/>
    <property type="match status" value="1"/>
</dbReference>
<accession>A0A1I1YMV9</accession>
<dbReference type="Proteomes" id="UP000181976">
    <property type="component" value="Unassembled WGS sequence"/>
</dbReference>
<dbReference type="InterPro" id="IPR005151">
    <property type="entry name" value="Tail-specific_protease"/>
</dbReference>
<dbReference type="EMBL" id="FONA01000008">
    <property type="protein sequence ID" value="SFE20935.1"/>
    <property type="molecule type" value="Genomic_DNA"/>
</dbReference>
<dbReference type="GO" id="GO:0030288">
    <property type="term" value="C:outer membrane-bounded periplasmic space"/>
    <property type="evidence" value="ECO:0007669"/>
    <property type="project" value="TreeGrafter"/>
</dbReference>
<sequence>MELYYLWNDRMSDIDYEQEEDPEEYFYKLIYEEKDKWSWITDDYASLEASYDGEPVEMGYSPSFYLMSDNESVYIVVDYVYEGSPADEAGIERGDIILSIDNTELNTSNYYDLYSQDAYSVQLAEINNNIISYTGESINLVARVVETNPVLYHDVIDLEGHKVGYLVYAEFITGKDDKFLTTLDEVFSEFQTEGISDLVVDLRYNPGGDIDAAVYLASAIAPTETASGEDVLISLQYNDNLQSYFEYNLNEYEDNLYYYFRSDVVNINMKRVYFLTSSGTASSSELVMSGLMPYMDVTLIGEDTYGKCYGAWVMPDDNEEWAIIPIVMKYANADGYTDFITGIPVDDEVEPDYLSSTPFGDLSDAALAKALSLATGVELTTESSLKSASLNLTKLTTPKLEKKRNLIISEHSGLMDAN</sequence>
<dbReference type="GO" id="GO:0004175">
    <property type="term" value="F:endopeptidase activity"/>
    <property type="evidence" value="ECO:0007669"/>
    <property type="project" value="TreeGrafter"/>
</dbReference>
<name>A0A1I1YMV9_9BACT</name>
<dbReference type="GO" id="GO:0007165">
    <property type="term" value="P:signal transduction"/>
    <property type="evidence" value="ECO:0007669"/>
    <property type="project" value="TreeGrafter"/>
</dbReference>
<dbReference type="PROSITE" id="PS50106">
    <property type="entry name" value="PDZ"/>
    <property type="match status" value="1"/>
</dbReference>
<dbReference type="PANTHER" id="PTHR32060:SF30">
    <property type="entry name" value="CARBOXY-TERMINAL PROCESSING PROTEASE CTPA"/>
    <property type="match status" value="1"/>
</dbReference>
<dbReference type="STRING" id="385682.SAMN05444380_10857"/>
<dbReference type="CDD" id="cd07561">
    <property type="entry name" value="Peptidase_S41_CPP_like"/>
    <property type="match status" value="1"/>
</dbReference>
<protein>
    <submittedName>
        <fullName evidence="2">C-terminal processing protease CtpA/Prc, contains a PDZ domain</fullName>
    </submittedName>
</protein>
<dbReference type="InterPro" id="IPR041613">
    <property type="entry name" value="Pept_S41_N"/>
</dbReference>
<dbReference type="InterPro" id="IPR036034">
    <property type="entry name" value="PDZ_sf"/>
</dbReference>
<keyword evidence="2" id="KW-0378">Hydrolase</keyword>
<dbReference type="SMART" id="SM00228">
    <property type="entry name" value="PDZ"/>
    <property type="match status" value="1"/>
</dbReference>
<dbReference type="InterPro" id="IPR029045">
    <property type="entry name" value="ClpP/crotonase-like_dom_sf"/>
</dbReference>